<evidence type="ECO:0000313" key="1">
    <source>
        <dbReference type="EMBL" id="TKC08049.1"/>
    </source>
</evidence>
<comment type="caution">
    <text evidence="1">The sequence shown here is derived from an EMBL/GenBank/DDBJ whole genome shotgun (WGS) entry which is preliminary data.</text>
</comment>
<keyword evidence="2" id="KW-1185">Reference proteome</keyword>
<name>A0A4U1CLW7_9SPHI</name>
<dbReference type="RefSeq" id="WP_136841631.1">
    <property type="nucleotide sequence ID" value="NZ_SWBR01000003.1"/>
</dbReference>
<dbReference type="AlphaFoldDB" id="A0A4U1CLW7"/>
<dbReference type="EMBL" id="SWBR01000003">
    <property type="protein sequence ID" value="TKC08049.1"/>
    <property type="molecule type" value="Genomic_DNA"/>
</dbReference>
<proteinExistence type="predicted"/>
<evidence type="ECO:0000313" key="2">
    <source>
        <dbReference type="Proteomes" id="UP000309488"/>
    </source>
</evidence>
<sequence>MSIYYENEFPAEQGIVTVKNRKYIADCIIKFPVDKDTININKCTCVFSILDRGKQLKRHYVGAEFFEKLNNENVVKSFNGYLPEFVFCFFKTDFPLQDFKGEKNL</sequence>
<organism evidence="1 2">
    <name type="scientific">Pedobacter polaris</name>
    <dbReference type="NCBI Taxonomy" id="2571273"/>
    <lineage>
        <taxon>Bacteria</taxon>
        <taxon>Pseudomonadati</taxon>
        <taxon>Bacteroidota</taxon>
        <taxon>Sphingobacteriia</taxon>
        <taxon>Sphingobacteriales</taxon>
        <taxon>Sphingobacteriaceae</taxon>
        <taxon>Pedobacter</taxon>
    </lineage>
</organism>
<reference evidence="1 2" key="1">
    <citation type="submission" date="2019-04" db="EMBL/GenBank/DDBJ databases">
        <title>Pedobacter sp. RP-3-22 sp. nov., isolated from Arctic soil.</title>
        <authorList>
            <person name="Dahal R.H."/>
            <person name="Kim D.-U."/>
        </authorList>
    </citation>
    <scope>NUCLEOTIDE SEQUENCE [LARGE SCALE GENOMIC DNA]</scope>
    <source>
        <strain evidence="1 2">RP-3-22</strain>
    </source>
</reference>
<dbReference type="OrthoDB" id="1495384at2"/>
<protein>
    <submittedName>
        <fullName evidence="1">Uncharacterized protein</fullName>
    </submittedName>
</protein>
<accession>A0A4U1CLW7</accession>
<gene>
    <name evidence="1" type="ORF">FA048_12865</name>
</gene>
<dbReference type="Proteomes" id="UP000309488">
    <property type="component" value="Unassembled WGS sequence"/>
</dbReference>